<reference evidence="2 3" key="1">
    <citation type="journal article" date="2016" name="Nat. Commun.">
        <title>Thousands of microbial genomes shed light on interconnected biogeochemical processes in an aquifer system.</title>
        <authorList>
            <person name="Anantharaman K."/>
            <person name="Brown C.T."/>
            <person name="Hug L.A."/>
            <person name="Sharon I."/>
            <person name="Castelle C.J."/>
            <person name="Probst A.J."/>
            <person name="Thomas B.C."/>
            <person name="Singh A."/>
            <person name="Wilkins M.J."/>
            <person name="Karaoz U."/>
            <person name="Brodie E.L."/>
            <person name="Williams K.H."/>
            <person name="Hubbard S.S."/>
            <person name="Banfield J.F."/>
        </authorList>
    </citation>
    <scope>NUCLEOTIDE SEQUENCE [LARGE SCALE GENOMIC DNA]</scope>
</reference>
<dbReference type="InterPro" id="IPR048846">
    <property type="entry name" value="PaaX-like_central"/>
</dbReference>
<evidence type="ECO:0000313" key="3">
    <source>
        <dbReference type="Proteomes" id="UP000176493"/>
    </source>
</evidence>
<feature type="domain" description="Transcriptional repressor PaaX-like central Cas2-like" evidence="1">
    <location>
        <begin position="109"/>
        <end position="183"/>
    </location>
</feature>
<name>A0A1G2MFZ2_9BACT</name>
<dbReference type="PROSITE" id="PS51257">
    <property type="entry name" value="PROKAR_LIPOPROTEIN"/>
    <property type="match status" value="1"/>
</dbReference>
<proteinExistence type="predicted"/>
<protein>
    <recommendedName>
        <fullName evidence="1">Transcriptional repressor PaaX-like central Cas2-like domain-containing protein</fullName>
    </recommendedName>
</protein>
<sequence length="201" mass="23882">MRNIKQRTKKKRKRVGSIQRKLLLLLQGGIALSCARTLNAQWKILQELGKEWRTINRQLLDRAITSLYESNLVDARRNQDGTFTITLCEEGKKRALTYNLATMKIPRLKKWDKLWRLVSFDIPEDEREARDSLRGHLLRLGFYEMHQSFFVHAFECRDEVAYMVELYDVKKYVRFMTATEIDTALELRKFFGIQDNYDVRG</sequence>
<dbReference type="EMBL" id="MHRJ01000036">
    <property type="protein sequence ID" value="OHA21922.1"/>
    <property type="molecule type" value="Genomic_DNA"/>
</dbReference>
<dbReference type="Pfam" id="PF20803">
    <property type="entry name" value="PaaX_M"/>
    <property type="match status" value="1"/>
</dbReference>
<dbReference type="AlphaFoldDB" id="A0A1G2MFZ2"/>
<accession>A0A1G2MFZ2</accession>
<gene>
    <name evidence="2" type="ORF">A2W52_04185</name>
</gene>
<comment type="caution">
    <text evidence="2">The sequence shown here is derived from an EMBL/GenBank/DDBJ whole genome shotgun (WGS) entry which is preliminary data.</text>
</comment>
<dbReference type="Proteomes" id="UP000176493">
    <property type="component" value="Unassembled WGS sequence"/>
</dbReference>
<organism evidence="2 3">
    <name type="scientific">Candidatus Taylorbacteria bacterium RIFCSPHIGHO2_02_49_25</name>
    <dbReference type="NCBI Taxonomy" id="1802305"/>
    <lineage>
        <taxon>Bacteria</taxon>
        <taxon>Candidatus Tayloriibacteriota</taxon>
    </lineage>
</organism>
<evidence type="ECO:0000313" key="2">
    <source>
        <dbReference type="EMBL" id="OHA21922.1"/>
    </source>
</evidence>
<evidence type="ECO:0000259" key="1">
    <source>
        <dbReference type="Pfam" id="PF20803"/>
    </source>
</evidence>
<dbReference type="Gene3D" id="3.30.70.2650">
    <property type="match status" value="1"/>
</dbReference>